<dbReference type="EMBL" id="BJZT01000002">
    <property type="protein sequence ID" value="GEO97787.1"/>
    <property type="molecule type" value="Genomic_DNA"/>
</dbReference>
<evidence type="ECO:0000256" key="2">
    <source>
        <dbReference type="SAM" id="Phobius"/>
    </source>
</evidence>
<name>A0A512IJ97_9HYPH</name>
<feature type="transmembrane region" description="Helical" evidence="2">
    <location>
        <begin position="51"/>
        <end position="69"/>
    </location>
</feature>
<sequence>MVKARSRLAASEPIESPGRIGETAPIAPLRRSTATRGGVSRQDAGRNRRKLSVIAVVLGIVAGVREAGWKHPA</sequence>
<feature type="region of interest" description="Disordered" evidence="1">
    <location>
        <begin position="1"/>
        <end position="46"/>
    </location>
</feature>
<accession>A0A512IJ97</accession>
<keyword evidence="2" id="KW-1133">Transmembrane helix</keyword>
<evidence type="ECO:0000313" key="3">
    <source>
        <dbReference type="EMBL" id="GEO97787.1"/>
    </source>
</evidence>
<keyword evidence="2" id="KW-0472">Membrane</keyword>
<comment type="caution">
    <text evidence="3">The sequence shown here is derived from an EMBL/GenBank/DDBJ whole genome shotgun (WGS) entry which is preliminary data.</text>
</comment>
<evidence type="ECO:0000313" key="4">
    <source>
        <dbReference type="Proteomes" id="UP000321258"/>
    </source>
</evidence>
<proteinExistence type="predicted"/>
<evidence type="ECO:0000256" key="1">
    <source>
        <dbReference type="SAM" id="MobiDB-lite"/>
    </source>
</evidence>
<gene>
    <name evidence="3" type="ORF">MHA02_01750</name>
</gene>
<dbReference type="AlphaFoldDB" id="A0A512IJ97"/>
<keyword evidence="2" id="KW-0812">Transmembrane</keyword>
<reference evidence="3 4" key="1">
    <citation type="submission" date="2019-07" db="EMBL/GenBank/DDBJ databases">
        <title>Whole genome shotgun sequence of Methylobacterium haplocladii NBRC 107714.</title>
        <authorList>
            <person name="Hosoyama A."/>
            <person name="Uohara A."/>
            <person name="Ohji S."/>
            <person name="Ichikawa N."/>
        </authorList>
    </citation>
    <scope>NUCLEOTIDE SEQUENCE [LARGE SCALE GENOMIC DNA]</scope>
    <source>
        <strain evidence="3 4">NBRC 107714</strain>
    </source>
</reference>
<keyword evidence="4" id="KW-1185">Reference proteome</keyword>
<organism evidence="3 4">
    <name type="scientific">Methylobacterium haplocladii</name>
    <dbReference type="NCBI Taxonomy" id="1176176"/>
    <lineage>
        <taxon>Bacteria</taxon>
        <taxon>Pseudomonadati</taxon>
        <taxon>Pseudomonadota</taxon>
        <taxon>Alphaproteobacteria</taxon>
        <taxon>Hyphomicrobiales</taxon>
        <taxon>Methylobacteriaceae</taxon>
        <taxon>Methylobacterium</taxon>
    </lineage>
</organism>
<protein>
    <submittedName>
        <fullName evidence="3">Uncharacterized protein</fullName>
    </submittedName>
</protein>
<dbReference type="Proteomes" id="UP000321258">
    <property type="component" value="Unassembled WGS sequence"/>
</dbReference>